<reference evidence="2" key="1">
    <citation type="submission" date="2022-07" db="EMBL/GenBank/DDBJ databases">
        <title>Phylogenomic reconstructions and comparative analyses of Kickxellomycotina fungi.</title>
        <authorList>
            <person name="Reynolds N.K."/>
            <person name="Stajich J.E."/>
            <person name="Barry K."/>
            <person name="Grigoriev I.V."/>
            <person name="Crous P."/>
            <person name="Smith M.E."/>
        </authorList>
    </citation>
    <scope>NUCLEOTIDE SEQUENCE</scope>
    <source>
        <strain evidence="2">NBRC 105414</strain>
    </source>
</reference>
<organism evidence="2 3">
    <name type="scientific">Coemansia javaensis</name>
    <dbReference type="NCBI Taxonomy" id="2761396"/>
    <lineage>
        <taxon>Eukaryota</taxon>
        <taxon>Fungi</taxon>
        <taxon>Fungi incertae sedis</taxon>
        <taxon>Zoopagomycota</taxon>
        <taxon>Kickxellomycotina</taxon>
        <taxon>Kickxellomycetes</taxon>
        <taxon>Kickxellales</taxon>
        <taxon>Kickxellaceae</taxon>
        <taxon>Coemansia</taxon>
    </lineage>
</organism>
<feature type="chain" id="PRO_5040753336" description="F-box domain-containing protein" evidence="1">
    <location>
        <begin position="23"/>
        <end position="505"/>
    </location>
</feature>
<keyword evidence="3" id="KW-1185">Reference proteome</keyword>
<dbReference type="AlphaFoldDB" id="A0A9W8H9T5"/>
<evidence type="ECO:0008006" key="4">
    <source>
        <dbReference type="Google" id="ProtNLM"/>
    </source>
</evidence>
<feature type="signal peptide" evidence="1">
    <location>
        <begin position="1"/>
        <end position="22"/>
    </location>
</feature>
<accession>A0A9W8H9T5</accession>
<dbReference type="EMBL" id="JANBUL010000078">
    <property type="protein sequence ID" value="KAJ2782239.1"/>
    <property type="molecule type" value="Genomic_DNA"/>
</dbReference>
<evidence type="ECO:0000256" key="1">
    <source>
        <dbReference type="SAM" id="SignalP"/>
    </source>
</evidence>
<keyword evidence="1" id="KW-0732">Signal</keyword>
<dbReference type="OrthoDB" id="5550688at2759"/>
<gene>
    <name evidence="2" type="ORF">H4R18_002383</name>
</gene>
<name>A0A9W8H9T5_9FUNG</name>
<evidence type="ECO:0000313" key="2">
    <source>
        <dbReference type="EMBL" id="KAJ2782239.1"/>
    </source>
</evidence>
<evidence type="ECO:0000313" key="3">
    <source>
        <dbReference type="Proteomes" id="UP001140217"/>
    </source>
</evidence>
<comment type="caution">
    <text evidence="2">The sequence shown here is derived from an EMBL/GenBank/DDBJ whole genome shotgun (WGS) entry which is preliminary data.</text>
</comment>
<proteinExistence type="predicted"/>
<dbReference type="Proteomes" id="UP001140217">
    <property type="component" value="Unassembled WGS sequence"/>
</dbReference>
<protein>
    <recommendedName>
        <fullName evidence="4">F-box domain-containing protein</fullName>
    </recommendedName>
</protein>
<sequence length="505" mass="54235">MALSALPDDILVLVLGYVACLSEENVAEWAGRLSCLWVCSRWRRLALPLAARRAVLVRGDAWTSNVPLIVGASCAGRVREVAVVVPRAADPAQTLADMACMLLPGSQSWTRVRSLRIAGSRTQEIPALQARASLAAEPAVSRAADALAGAMASRWPRLQRLDASAADCDGVCGLLAQRLATALSPRLELFAGHSTMLAHAAGMSSRLASLSVDFDAHSNALLPRIDAGALRVLSLAAVPDDTIWTALARGADSVRFCCLERLRLAYSTRSGAPSAGGPQLHFPRLRKLVVKNCPAGSPLLSARTSAGALTYVSITDDTGKLEPGRLVCGDVDALEVTSYSHNTRGDEFCHIANRLFGDKCRAKRSSLTLGFSAAVPDPELVQWSRLGRLSLFASVRSDTLLRLVAKMPRLVELVLGENVTHSQPEFDGLAAAHPAPISTSMRAFYHYDTAPPPGIVDLLKHLLLRVPSMAEFAFAEKHADELFAFVRSSAPSHPHILRVRYNLLQ</sequence>